<evidence type="ECO:0000256" key="10">
    <source>
        <dbReference type="ARBA" id="ARBA00022741"/>
    </source>
</evidence>
<dbReference type="SUPFAM" id="SSF56059">
    <property type="entry name" value="Glutathione synthetase ATP-binding domain-like"/>
    <property type="match status" value="1"/>
</dbReference>
<evidence type="ECO:0000256" key="17">
    <source>
        <dbReference type="PROSITE-ProRule" id="PRU00409"/>
    </source>
</evidence>
<keyword evidence="13 16" id="KW-0573">Peptidoglycan synthesis</keyword>
<dbReference type="PROSITE" id="PS00844">
    <property type="entry name" value="DALA_DALA_LIGASE_2"/>
    <property type="match status" value="1"/>
</dbReference>
<evidence type="ECO:0000256" key="3">
    <source>
        <dbReference type="ARBA" id="ARBA00003921"/>
    </source>
</evidence>
<keyword evidence="10 17" id="KW-0547">Nucleotide-binding</keyword>
<keyword evidence="9 16" id="KW-0436">Ligase</keyword>
<dbReference type="SMART" id="SM01209">
    <property type="entry name" value="GARS_A"/>
    <property type="match status" value="1"/>
</dbReference>
<name>A0ABV7WTK2_9GAMM</name>
<evidence type="ECO:0000256" key="9">
    <source>
        <dbReference type="ARBA" id="ARBA00022598"/>
    </source>
</evidence>
<organism evidence="19 20">
    <name type="scientific">Reinekea marina</name>
    <dbReference type="NCBI Taxonomy" id="1310421"/>
    <lineage>
        <taxon>Bacteria</taxon>
        <taxon>Pseudomonadati</taxon>
        <taxon>Pseudomonadota</taxon>
        <taxon>Gammaproteobacteria</taxon>
        <taxon>Oceanospirillales</taxon>
        <taxon>Saccharospirillaceae</taxon>
        <taxon>Reinekea</taxon>
    </lineage>
</organism>
<evidence type="ECO:0000256" key="11">
    <source>
        <dbReference type="ARBA" id="ARBA00022840"/>
    </source>
</evidence>
<reference evidence="20" key="1">
    <citation type="journal article" date="2019" name="Int. J. Syst. Evol. Microbiol.">
        <title>The Global Catalogue of Microorganisms (GCM) 10K type strain sequencing project: providing services to taxonomists for standard genome sequencing and annotation.</title>
        <authorList>
            <consortium name="The Broad Institute Genomics Platform"/>
            <consortium name="The Broad Institute Genome Sequencing Center for Infectious Disease"/>
            <person name="Wu L."/>
            <person name="Ma J."/>
        </authorList>
    </citation>
    <scope>NUCLEOTIDE SEQUENCE [LARGE SCALE GENOMIC DNA]</scope>
    <source>
        <strain evidence="20">CECT 8288</strain>
    </source>
</reference>
<dbReference type="PIRSF" id="PIRSF039102">
    <property type="entry name" value="Ddl/VanB"/>
    <property type="match status" value="1"/>
</dbReference>
<comment type="catalytic activity">
    <reaction evidence="15 16">
        <text>2 D-alanine + ATP = D-alanyl-D-alanine + ADP + phosphate + H(+)</text>
        <dbReference type="Rhea" id="RHEA:11224"/>
        <dbReference type="ChEBI" id="CHEBI:15378"/>
        <dbReference type="ChEBI" id="CHEBI:30616"/>
        <dbReference type="ChEBI" id="CHEBI:43474"/>
        <dbReference type="ChEBI" id="CHEBI:57416"/>
        <dbReference type="ChEBI" id="CHEBI:57822"/>
        <dbReference type="ChEBI" id="CHEBI:456216"/>
        <dbReference type="EC" id="6.3.2.4"/>
    </reaction>
</comment>
<dbReference type="GO" id="GO:0008716">
    <property type="term" value="F:D-alanine-D-alanine ligase activity"/>
    <property type="evidence" value="ECO:0007669"/>
    <property type="project" value="UniProtKB-EC"/>
</dbReference>
<comment type="subcellular location">
    <subcellularLocation>
        <location evidence="4 16">Cytoplasm</location>
    </subcellularLocation>
</comment>
<dbReference type="EMBL" id="JBHRYN010000008">
    <property type="protein sequence ID" value="MFC3701245.1"/>
    <property type="molecule type" value="Genomic_DNA"/>
</dbReference>
<dbReference type="Gene3D" id="3.30.1490.20">
    <property type="entry name" value="ATP-grasp fold, A domain"/>
    <property type="match status" value="1"/>
</dbReference>
<dbReference type="NCBIfam" id="NF002528">
    <property type="entry name" value="PRK01966.1-4"/>
    <property type="match status" value="1"/>
</dbReference>
<evidence type="ECO:0000256" key="14">
    <source>
        <dbReference type="ARBA" id="ARBA00023316"/>
    </source>
</evidence>
<dbReference type="EC" id="6.3.2.4" evidence="7 16"/>
<evidence type="ECO:0000259" key="18">
    <source>
        <dbReference type="PROSITE" id="PS50975"/>
    </source>
</evidence>
<keyword evidence="8 16" id="KW-0963">Cytoplasm</keyword>
<dbReference type="HAMAP" id="MF_00047">
    <property type="entry name" value="Dala_Dala_lig"/>
    <property type="match status" value="1"/>
</dbReference>
<dbReference type="InterPro" id="IPR016185">
    <property type="entry name" value="PreATP-grasp_dom_sf"/>
</dbReference>
<dbReference type="InterPro" id="IPR013815">
    <property type="entry name" value="ATP_grasp_subdomain_1"/>
</dbReference>
<evidence type="ECO:0000256" key="13">
    <source>
        <dbReference type="ARBA" id="ARBA00022984"/>
    </source>
</evidence>
<evidence type="ECO:0000256" key="2">
    <source>
        <dbReference type="ARBA" id="ARBA00001946"/>
    </source>
</evidence>
<accession>A0ABV7WTK2</accession>
<proteinExistence type="inferred from homology"/>
<keyword evidence="12 16" id="KW-0133">Cell shape</keyword>
<comment type="similarity">
    <text evidence="6 16">Belongs to the D-alanine--D-alanine ligase family.</text>
</comment>
<dbReference type="InterPro" id="IPR000291">
    <property type="entry name" value="D-Ala_lig_Van_CS"/>
</dbReference>
<dbReference type="Proteomes" id="UP001595710">
    <property type="component" value="Unassembled WGS sequence"/>
</dbReference>
<evidence type="ECO:0000256" key="8">
    <source>
        <dbReference type="ARBA" id="ARBA00022490"/>
    </source>
</evidence>
<sequence>MTKVAVIYGGMSSEREVALMSGETVIQGLKEAGYNVVSLDLVITESLVPWLQAEKPDLVFPVLHGGMGEDGTLQAVLQWHGFPFTGSGVIGSAVALDKYRSKQIFRAAGLPTADFNIVKSAEQARQLEGQLHYPVFVKPANEGSSIGISRVNSKSEFLPAIELAMEYDKEVLVETFIDGPEYTVGIVGDELMPVVSMKSQTEFYDYEAKYISDDTEYNIPSGLSDEKEAYVQSIAKQAFEALNCSGWGRVDLMMNSKGEVFILEVNTIPGMTSHSLVPMSARAKGWSLAQLMKRIVDTV</sequence>
<dbReference type="PANTHER" id="PTHR23132:SF23">
    <property type="entry name" value="D-ALANINE--D-ALANINE LIGASE B"/>
    <property type="match status" value="1"/>
</dbReference>
<dbReference type="PROSITE" id="PS50975">
    <property type="entry name" value="ATP_GRASP"/>
    <property type="match status" value="1"/>
</dbReference>
<evidence type="ECO:0000256" key="15">
    <source>
        <dbReference type="ARBA" id="ARBA00047614"/>
    </source>
</evidence>
<dbReference type="Pfam" id="PF07478">
    <property type="entry name" value="Dala_Dala_lig_C"/>
    <property type="match status" value="1"/>
</dbReference>
<evidence type="ECO:0000256" key="16">
    <source>
        <dbReference type="HAMAP-Rule" id="MF_00047"/>
    </source>
</evidence>
<dbReference type="PROSITE" id="PS00843">
    <property type="entry name" value="DALA_DALA_LIGASE_1"/>
    <property type="match status" value="1"/>
</dbReference>
<dbReference type="Pfam" id="PF01820">
    <property type="entry name" value="Dala_Dala_lig_N"/>
    <property type="match status" value="1"/>
</dbReference>
<evidence type="ECO:0000256" key="12">
    <source>
        <dbReference type="ARBA" id="ARBA00022960"/>
    </source>
</evidence>
<dbReference type="NCBIfam" id="NF002378">
    <property type="entry name" value="PRK01372.1"/>
    <property type="match status" value="1"/>
</dbReference>
<dbReference type="RefSeq" id="WP_290282750.1">
    <property type="nucleotide sequence ID" value="NZ_JAUFQI010000001.1"/>
</dbReference>
<evidence type="ECO:0000313" key="19">
    <source>
        <dbReference type="EMBL" id="MFC3701245.1"/>
    </source>
</evidence>
<comment type="cofactor">
    <cofactor evidence="2">
        <name>Mg(2+)</name>
        <dbReference type="ChEBI" id="CHEBI:18420"/>
    </cofactor>
</comment>
<gene>
    <name evidence="16" type="primary">ddl</name>
    <name evidence="19" type="ORF">ACFOND_06280</name>
</gene>
<dbReference type="InterPro" id="IPR011761">
    <property type="entry name" value="ATP-grasp"/>
</dbReference>
<protein>
    <recommendedName>
        <fullName evidence="7 16">D-alanine--D-alanine ligase</fullName>
        <ecNumber evidence="7 16">6.3.2.4</ecNumber>
    </recommendedName>
    <alternativeName>
        <fullName evidence="16">D-Ala-D-Ala ligase</fullName>
    </alternativeName>
    <alternativeName>
        <fullName evidence="16">D-alanylalanine synthetase</fullName>
    </alternativeName>
</protein>
<evidence type="ECO:0000313" key="20">
    <source>
        <dbReference type="Proteomes" id="UP001595710"/>
    </source>
</evidence>
<evidence type="ECO:0000256" key="7">
    <source>
        <dbReference type="ARBA" id="ARBA00012216"/>
    </source>
</evidence>
<comment type="function">
    <text evidence="3 16">Cell wall formation.</text>
</comment>
<dbReference type="SUPFAM" id="SSF52440">
    <property type="entry name" value="PreATP-grasp domain"/>
    <property type="match status" value="1"/>
</dbReference>
<keyword evidence="14 16" id="KW-0961">Cell wall biogenesis/degradation</keyword>
<evidence type="ECO:0000256" key="4">
    <source>
        <dbReference type="ARBA" id="ARBA00004496"/>
    </source>
</evidence>
<dbReference type="NCBIfam" id="TIGR01205">
    <property type="entry name" value="D_ala_D_alaTIGR"/>
    <property type="match status" value="1"/>
</dbReference>
<feature type="domain" description="ATP-grasp" evidence="18">
    <location>
        <begin position="102"/>
        <end position="297"/>
    </location>
</feature>
<keyword evidence="20" id="KW-1185">Reference proteome</keyword>
<dbReference type="InterPro" id="IPR011127">
    <property type="entry name" value="Dala_Dala_lig_N"/>
</dbReference>
<evidence type="ECO:0000256" key="6">
    <source>
        <dbReference type="ARBA" id="ARBA00010871"/>
    </source>
</evidence>
<dbReference type="InterPro" id="IPR011095">
    <property type="entry name" value="Dala_Dala_lig_C"/>
</dbReference>
<dbReference type="Gene3D" id="3.40.50.20">
    <property type="match status" value="1"/>
</dbReference>
<evidence type="ECO:0000256" key="1">
    <source>
        <dbReference type="ARBA" id="ARBA00001936"/>
    </source>
</evidence>
<keyword evidence="11 17" id="KW-0067">ATP-binding</keyword>
<comment type="cofactor">
    <cofactor evidence="1">
        <name>Mn(2+)</name>
        <dbReference type="ChEBI" id="CHEBI:29035"/>
    </cofactor>
</comment>
<evidence type="ECO:0000256" key="5">
    <source>
        <dbReference type="ARBA" id="ARBA00004752"/>
    </source>
</evidence>
<comment type="pathway">
    <text evidence="5 16">Cell wall biogenesis; peptidoglycan biosynthesis.</text>
</comment>
<comment type="caution">
    <text evidence="19">The sequence shown here is derived from an EMBL/GenBank/DDBJ whole genome shotgun (WGS) entry which is preliminary data.</text>
</comment>
<dbReference type="PANTHER" id="PTHR23132">
    <property type="entry name" value="D-ALANINE--D-ALANINE LIGASE"/>
    <property type="match status" value="1"/>
</dbReference>
<dbReference type="InterPro" id="IPR005905">
    <property type="entry name" value="D_ala_D_ala"/>
</dbReference>
<dbReference type="Gene3D" id="3.30.470.20">
    <property type="entry name" value="ATP-grasp fold, B domain"/>
    <property type="match status" value="1"/>
</dbReference>